<organism evidence="2 3">
    <name type="scientific">Adhaeribacter soli</name>
    <dbReference type="NCBI Taxonomy" id="2607655"/>
    <lineage>
        <taxon>Bacteria</taxon>
        <taxon>Pseudomonadati</taxon>
        <taxon>Bacteroidota</taxon>
        <taxon>Cytophagia</taxon>
        <taxon>Cytophagales</taxon>
        <taxon>Hymenobacteraceae</taxon>
        <taxon>Adhaeribacter</taxon>
    </lineage>
</organism>
<dbReference type="PANTHER" id="PTHR31435:SF10">
    <property type="entry name" value="BSR4717 PROTEIN"/>
    <property type="match status" value="1"/>
</dbReference>
<protein>
    <submittedName>
        <fullName evidence="2">N-acetyltransferase</fullName>
    </submittedName>
</protein>
<dbReference type="SUPFAM" id="SSF55729">
    <property type="entry name" value="Acyl-CoA N-acyltransferases (Nat)"/>
    <property type="match status" value="1"/>
</dbReference>
<dbReference type="Pfam" id="PF14542">
    <property type="entry name" value="Acetyltransf_CG"/>
    <property type="match status" value="1"/>
</dbReference>
<dbReference type="InterPro" id="IPR045057">
    <property type="entry name" value="Gcn5-rel_NAT"/>
</dbReference>
<reference evidence="2 3" key="1">
    <citation type="submission" date="2019-09" db="EMBL/GenBank/DDBJ databases">
        <title>Genome sequence of Adhaeribacter sp. M2.</title>
        <authorList>
            <person name="Srinivasan S."/>
        </authorList>
    </citation>
    <scope>NUCLEOTIDE SEQUENCE [LARGE SCALE GENOMIC DNA]</scope>
    <source>
        <strain evidence="2 3">M2</strain>
    </source>
</reference>
<dbReference type="PANTHER" id="PTHR31435">
    <property type="entry name" value="PROTEIN NATD1"/>
    <property type="match status" value="1"/>
</dbReference>
<dbReference type="EMBL" id="VTWT01000011">
    <property type="protein sequence ID" value="KAA9325664.1"/>
    <property type="molecule type" value="Genomic_DNA"/>
</dbReference>
<dbReference type="GO" id="GO:0016740">
    <property type="term" value="F:transferase activity"/>
    <property type="evidence" value="ECO:0007669"/>
    <property type="project" value="UniProtKB-KW"/>
</dbReference>
<dbReference type="InterPro" id="IPR031165">
    <property type="entry name" value="GNAT_YJDJ"/>
</dbReference>
<dbReference type="RefSeq" id="WP_150905338.1">
    <property type="nucleotide sequence ID" value="NZ_VTWT01000011.1"/>
</dbReference>
<gene>
    <name evidence="2" type="ORF">F0P94_17155</name>
</gene>
<keyword evidence="2" id="KW-0808">Transferase</keyword>
<feature type="domain" description="N-acetyltransferase" evidence="1">
    <location>
        <begin position="6"/>
        <end position="91"/>
    </location>
</feature>
<dbReference type="PROSITE" id="PS51729">
    <property type="entry name" value="GNAT_YJDJ"/>
    <property type="match status" value="1"/>
</dbReference>
<dbReference type="Gene3D" id="3.40.630.30">
    <property type="match status" value="1"/>
</dbReference>
<evidence type="ECO:0000313" key="3">
    <source>
        <dbReference type="Proteomes" id="UP000326570"/>
    </source>
</evidence>
<sequence length="99" mass="11528">MELNVKDNPARHRFEATVEGKTAFVDYRRKPGVIKVMHTEVPKELEGRGIASSMTRQVLQQIAAERLELIPICPYMQSYLKKHPEYQSLINIRFDKSKQ</sequence>
<dbReference type="AlphaFoldDB" id="A0A5N1ILY6"/>
<name>A0A5N1ILY6_9BACT</name>
<evidence type="ECO:0000313" key="2">
    <source>
        <dbReference type="EMBL" id="KAA9325664.1"/>
    </source>
</evidence>
<comment type="caution">
    <text evidence="2">The sequence shown here is derived from an EMBL/GenBank/DDBJ whole genome shotgun (WGS) entry which is preliminary data.</text>
</comment>
<accession>A0A5N1ILY6</accession>
<evidence type="ECO:0000259" key="1">
    <source>
        <dbReference type="PROSITE" id="PS51729"/>
    </source>
</evidence>
<dbReference type="Proteomes" id="UP000326570">
    <property type="component" value="Unassembled WGS sequence"/>
</dbReference>
<dbReference type="InterPro" id="IPR016181">
    <property type="entry name" value="Acyl_CoA_acyltransferase"/>
</dbReference>
<proteinExistence type="predicted"/>
<keyword evidence="3" id="KW-1185">Reference proteome</keyword>